<keyword evidence="2" id="KW-0812">Transmembrane</keyword>
<evidence type="ECO:0000313" key="3">
    <source>
        <dbReference type="EMBL" id="AFR05856.1"/>
    </source>
</evidence>
<accession>J7KZA4</accession>
<dbReference type="PATRIC" id="fig|1205910.3.peg.2052"/>
<gene>
    <name evidence="3" type="ordered locus">B005_2176</name>
</gene>
<dbReference type="EMBL" id="CP003788">
    <property type="protein sequence ID" value="AFR05856.1"/>
    <property type="molecule type" value="Genomic_DNA"/>
</dbReference>
<dbReference type="STRING" id="1205910.B005_2176"/>
<feature type="transmembrane region" description="Helical" evidence="2">
    <location>
        <begin position="76"/>
        <end position="95"/>
    </location>
</feature>
<dbReference type="HOGENOM" id="CLU_547287_0_0_11"/>
<dbReference type="Proteomes" id="UP000003779">
    <property type="component" value="Chromosome"/>
</dbReference>
<evidence type="ECO:0000256" key="1">
    <source>
        <dbReference type="SAM" id="MobiDB-lite"/>
    </source>
</evidence>
<feature type="transmembrane region" description="Helical" evidence="2">
    <location>
        <begin position="107"/>
        <end position="130"/>
    </location>
</feature>
<feature type="region of interest" description="Disordered" evidence="1">
    <location>
        <begin position="1"/>
        <end position="20"/>
    </location>
</feature>
<keyword evidence="2" id="KW-0472">Membrane</keyword>
<reference evidence="4" key="2">
    <citation type="submission" date="2012-08" db="EMBL/GenBank/DDBJ databases">
        <title>Whole-genome sequence of Nocardiopsis alba strain ATCC BAA-2165 associated with honeybees.</title>
        <authorList>
            <person name="Qiao J."/>
            <person name="Chen L."/>
            <person name="Li Y."/>
            <person name="Wang J."/>
            <person name="Zhang W."/>
            <person name="Chen S."/>
        </authorList>
    </citation>
    <scope>NUCLEOTIDE SEQUENCE [LARGE SCALE GENOMIC DNA]</scope>
    <source>
        <strain evidence="4">ATCC BAA-2165 / BE74</strain>
    </source>
</reference>
<feature type="transmembrane region" description="Helical" evidence="2">
    <location>
        <begin position="41"/>
        <end position="64"/>
    </location>
</feature>
<keyword evidence="2" id="KW-1133">Transmembrane helix</keyword>
<dbReference type="AlphaFoldDB" id="J7KZA4"/>
<organism evidence="3 4">
    <name type="scientific">Nocardiopsis alba (strain ATCC BAA-2165 / BE74)</name>
    <dbReference type="NCBI Taxonomy" id="1205910"/>
    <lineage>
        <taxon>Bacteria</taxon>
        <taxon>Bacillati</taxon>
        <taxon>Actinomycetota</taxon>
        <taxon>Actinomycetes</taxon>
        <taxon>Streptosporangiales</taxon>
        <taxon>Nocardiopsidaceae</taxon>
        <taxon>Nocardiopsis</taxon>
    </lineage>
</organism>
<sequence>MAGYGRTMAKAPSPPRPPRLERLKESVTRLNERFGRVRRGLSWTAIIVGGLGAAVALWPLATAVWDLLGFTTGQTWRVAAVGVCALVLATGVVGVNWKRTTPVRLVWLILVAWALAVGMVAGMTILAWLVLDSPQWKPPEALTPQNLDAIATRAFAIVAGLGGVALLVIAYRRQRSTENGEEREVSKLFTDTFDSASDKLGSEHAAVRLAGVHALARLADEAPEGREDLVQMVIDVLCAYLRMPYEPRPDEPSGKHDQSALPAAFPTTAVDLGRLRGIESDDQHEKQQEAKEERRRRVLEFEASQQVRHTITRIIGNRLREDTRWRGKDYDFTGVVFDGGDLAGAHFSGGRVSFDWAEFSSGKVFFSWAEFSGGLVSFFGAEFSGGLVSFDWAEFSGGLVTFAKAKFSDGEVLFDGTEFSGGTVLFSWAEFSGERMSFDRAEFSGGQVVFDNASGTCPKGLLEEMGRPRVVLPEQWRRASDGSGEEEASEMPTDVPDH</sequence>
<dbReference type="Gene3D" id="2.160.20.80">
    <property type="entry name" value="E3 ubiquitin-protein ligase SopA"/>
    <property type="match status" value="1"/>
</dbReference>
<reference evidence="3 4" key="1">
    <citation type="journal article" date="2012" name="J. Bacteriol.">
        <title>Whole-Genome Sequence of Nocardiopsis alba Strain ATCC BAA-2165, Associated with Honeybees.</title>
        <authorList>
            <person name="Qiao J."/>
            <person name="Chen L."/>
            <person name="Li Y."/>
            <person name="Wang J."/>
            <person name="Zhang W."/>
            <person name="Chen S."/>
        </authorList>
    </citation>
    <scope>NUCLEOTIDE SEQUENCE [LARGE SCALE GENOMIC DNA]</scope>
    <source>
        <strain evidence="4">ATCC BAA-2165 / BE74</strain>
    </source>
</reference>
<name>J7KZA4_NOCAA</name>
<protein>
    <submittedName>
        <fullName evidence="3">Pentapeptide repeats family protein</fullName>
    </submittedName>
</protein>
<evidence type="ECO:0000313" key="4">
    <source>
        <dbReference type="Proteomes" id="UP000003779"/>
    </source>
</evidence>
<dbReference type="eggNOG" id="COG1357">
    <property type="taxonomic scope" value="Bacteria"/>
</dbReference>
<evidence type="ECO:0000256" key="2">
    <source>
        <dbReference type="SAM" id="Phobius"/>
    </source>
</evidence>
<feature type="region of interest" description="Disordered" evidence="1">
    <location>
        <begin position="475"/>
        <end position="498"/>
    </location>
</feature>
<feature type="transmembrane region" description="Helical" evidence="2">
    <location>
        <begin position="150"/>
        <end position="171"/>
    </location>
</feature>
<proteinExistence type="predicted"/>
<dbReference type="KEGG" id="nal:B005_2176"/>